<dbReference type="AlphaFoldDB" id="A0A969WCT9"/>
<name>A0A969WCT9_9GAMM</name>
<accession>A0A969WCT9</accession>
<evidence type="ECO:0000313" key="2">
    <source>
        <dbReference type="EMBL" id="NKF23740.1"/>
    </source>
</evidence>
<organism evidence="2 3">
    <name type="scientific">Solimonas marina</name>
    <dbReference type="NCBI Taxonomy" id="2714601"/>
    <lineage>
        <taxon>Bacteria</taxon>
        <taxon>Pseudomonadati</taxon>
        <taxon>Pseudomonadota</taxon>
        <taxon>Gammaproteobacteria</taxon>
        <taxon>Nevskiales</taxon>
        <taxon>Nevskiaceae</taxon>
        <taxon>Solimonas</taxon>
    </lineage>
</organism>
<evidence type="ECO:0000256" key="1">
    <source>
        <dbReference type="SAM" id="MobiDB-lite"/>
    </source>
</evidence>
<comment type="caution">
    <text evidence="2">The sequence shown here is derived from an EMBL/GenBank/DDBJ whole genome shotgun (WGS) entry which is preliminary data.</text>
</comment>
<feature type="region of interest" description="Disordered" evidence="1">
    <location>
        <begin position="1"/>
        <end position="22"/>
    </location>
</feature>
<gene>
    <name evidence="2" type="ORF">G7Y82_15590</name>
</gene>
<evidence type="ECO:0000313" key="3">
    <source>
        <dbReference type="Proteomes" id="UP000653472"/>
    </source>
</evidence>
<sequence>MRTRLRADGVSTAQALQRRSPAAIDDRGARLAACHRRFEHGQTRTIVERRVNERAVALI</sequence>
<dbReference type="Proteomes" id="UP000653472">
    <property type="component" value="Unassembled WGS sequence"/>
</dbReference>
<keyword evidence="3" id="KW-1185">Reference proteome</keyword>
<proteinExistence type="predicted"/>
<reference evidence="2" key="1">
    <citation type="submission" date="2020-03" db="EMBL/GenBank/DDBJ databases">
        <title>Solimonas marina sp. nov., isolated from deep seawater of the Pacific Ocean.</title>
        <authorList>
            <person name="Liu X."/>
            <person name="Lai Q."/>
            <person name="Sun F."/>
            <person name="Gai Y."/>
            <person name="Li G."/>
            <person name="Shao Z."/>
        </authorList>
    </citation>
    <scope>NUCLEOTIDE SEQUENCE</scope>
    <source>
        <strain evidence="2">C16B3</strain>
    </source>
</reference>
<dbReference type="RefSeq" id="WP_168149059.1">
    <property type="nucleotide sequence ID" value="NZ_JAAVXB010000009.1"/>
</dbReference>
<dbReference type="EMBL" id="JAAVXB010000009">
    <property type="protein sequence ID" value="NKF23740.1"/>
    <property type="molecule type" value="Genomic_DNA"/>
</dbReference>
<protein>
    <submittedName>
        <fullName evidence="2">Uncharacterized protein</fullName>
    </submittedName>
</protein>